<evidence type="ECO:0000259" key="5">
    <source>
        <dbReference type="Pfam" id="PF04055"/>
    </source>
</evidence>
<dbReference type="PANTHER" id="PTHR11228">
    <property type="entry name" value="RADICAL SAM DOMAIN PROTEIN"/>
    <property type="match status" value="1"/>
</dbReference>
<keyword evidence="4" id="KW-0411">Iron-sulfur</keyword>
<dbReference type="GO" id="GO:0046872">
    <property type="term" value="F:metal ion binding"/>
    <property type="evidence" value="ECO:0007669"/>
    <property type="project" value="UniProtKB-KW"/>
</dbReference>
<keyword evidence="1" id="KW-0949">S-adenosyl-L-methionine</keyword>
<dbReference type="Pfam" id="PF04055">
    <property type="entry name" value="Radical_SAM"/>
    <property type="match status" value="1"/>
</dbReference>
<name>A0A5J4KUQ3_9CHLR</name>
<keyword evidence="3" id="KW-0408">Iron</keyword>
<dbReference type="Proteomes" id="UP000326912">
    <property type="component" value="Unassembled WGS sequence"/>
</dbReference>
<organism evidence="7 8">
    <name type="scientific">Dictyobacter vulcani</name>
    <dbReference type="NCBI Taxonomy" id="2607529"/>
    <lineage>
        <taxon>Bacteria</taxon>
        <taxon>Bacillati</taxon>
        <taxon>Chloroflexota</taxon>
        <taxon>Ktedonobacteria</taxon>
        <taxon>Ktedonobacterales</taxon>
        <taxon>Dictyobacteraceae</taxon>
        <taxon>Dictyobacter</taxon>
    </lineage>
</organism>
<dbReference type="InterPro" id="IPR023885">
    <property type="entry name" value="4Fe4S-binding_SPASM_dom"/>
</dbReference>
<dbReference type="CDD" id="cd01335">
    <property type="entry name" value="Radical_SAM"/>
    <property type="match status" value="1"/>
</dbReference>
<dbReference type="InterPro" id="IPR013785">
    <property type="entry name" value="Aldolase_TIM"/>
</dbReference>
<dbReference type="InterPro" id="IPR050377">
    <property type="entry name" value="Radical_SAM_PqqE_MftC-like"/>
</dbReference>
<dbReference type="PANTHER" id="PTHR11228:SF7">
    <property type="entry name" value="PQQA PEPTIDE CYCLASE"/>
    <property type="match status" value="1"/>
</dbReference>
<reference evidence="7 8" key="1">
    <citation type="submission" date="2019-10" db="EMBL/GenBank/DDBJ databases">
        <title>Dictyobacter vulcani sp. nov., within the class Ktedonobacteria, isolated from soil of volcanic Mt. Zao.</title>
        <authorList>
            <person name="Zheng Y."/>
            <person name="Wang C.M."/>
            <person name="Sakai Y."/>
            <person name="Abe K."/>
            <person name="Yokota A."/>
            <person name="Yabe S."/>
        </authorList>
    </citation>
    <scope>NUCLEOTIDE SEQUENCE [LARGE SCALE GENOMIC DNA]</scope>
    <source>
        <strain evidence="7 8">W12</strain>
    </source>
</reference>
<comment type="caution">
    <text evidence="7">The sequence shown here is derived from an EMBL/GenBank/DDBJ whole genome shotgun (WGS) entry which is preliminary data.</text>
</comment>
<keyword evidence="8" id="KW-1185">Reference proteome</keyword>
<sequence>MQAAQLGCKSIQFIGGEPTVHPQLNQFIRLATELGMRVEVYTNLVSIKQSHWQTFQDCGVNIATSFYTAKPEIHEEITQGKSSWKKTVDNIQTVLNRGLPLRVGLVEMRPDQDIDETQQFLQQLGVTRVRVDHTRGVGRGAELVQITPRPEDELCGACARGRAAIIPDGRVFPCVFSRHLTIGNVLQNSLEDIILGERMGKTRAQLTLFFRSKFPQQQCMPDDCGPNTSCSPESGHTPKMEFPCMPATEPYLATQNLSELQNWCEPHECDPNCEPGECNPDLCQPSHTCIPDFKDPCTPAQPCSPDEESCAPEWNKCGPDDR</sequence>
<dbReference type="InterPro" id="IPR058240">
    <property type="entry name" value="rSAM_sf"/>
</dbReference>
<dbReference type="GO" id="GO:0003824">
    <property type="term" value="F:catalytic activity"/>
    <property type="evidence" value="ECO:0007669"/>
    <property type="project" value="InterPro"/>
</dbReference>
<evidence type="ECO:0000259" key="6">
    <source>
        <dbReference type="Pfam" id="PF13186"/>
    </source>
</evidence>
<dbReference type="CDD" id="cd21109">
    <property type="entry name" value="SPASM"/>
    <property type="match status" value="1"/>
</dbReference>
<accession>A0A5J4KUQ3</accession>
<protein>
    <recommendedName>
        <fullName evidence="9">Radical SAM core domain-containing protein</fullName>
    </recommendedName>
</protein>
<evidence type="ECO:0000313" key="8">
    <source>
        <dbReference type="Proteomes" id="UP000326912"/>
    </source>
</evidence>
<evidence type="ECO:0008006" key="9">
    <source>
        <dbReference type="Google" id="ProtNLM"/>
    </source>
</evidence>
<evidence type="ECO:0000313" key="7">
    <source>
        <dbReference type="EMBL" id="GER88966.1"/>
    </source>
</evidence>
<dbReference type="EMBL" id="BKZW01000001">
    <property type="protein sequence ID" value="GER88966.1"/>
    <property type="molecule type" value="Genomic_DNA"/>
</dbReference>
<dbReference type="SUPFAM" id="SSF102114">
    <property type="entry name" value="Radical SAM enzymes"/>
    <property type="match status" value="1"/>
</dbReference>
<feature type="domain" description="4Fe4S-binding SPASM" evidence="6">
    <location>
        <begin position="158"/>
        <end position="224"/>
    </location>
</feature>
<feature type="domain" description="Radical SAM core" evidence="5">
    <location>
        <begin position="4"/>
        <end position="121"/>
    </location>
</feature>
<dbReference type="Pfam" id="PF13186">
    <property type="entry name" value="SPASM"/>
    <property type="match status" value="1"/>
</dbReference>
<evidence type="ECO:0000256" key="2">
    <source>
        <dbReference type="ARBA" id="ARBA00022723"/>
    </source>
</evidence>
<gene>
    <name evidence="7" type="ORF">KDW_31280</name>
</gene>
<keyword evidence="2" id="KW-0479">Metal-binding</keyword>
<dbReference type="InterPro" id="IPR007197">
    <property type="entry name" value="rSAM"/>
</dbReference>
<proteinExistence type="predicted"/>
<evidence type="ECO:0000256" key="3">
    <source>
        <dbReference type="ARBA" id="ARBA00023004"/>
    </source>
</evidence>
<evidence type="ECO:0000256" key="4">
    <source>
        <dbReference type="ARBA" id="ARBA00023014"/>
    </source>
</evidence>
<evidence type="ECO:0000256" key="1">
    <source>
        <dbReference type="ARBA" id="ARBA00022691"/>
    </source>
</evidence>
<dbReference type="Gene3D" id="3.20.20.70">
    <property type="entry name" value="Aldolase class I"/>
    <property type="match status" value="1"/>
</dbReference>
<dbReference type="GO" id="GO:0051536">
    <property type="term" value="F:iron-sulfur cluster binding"/>
    <property type="evidence" value="ECO:0007669"/>
    <property type="project" value="UniProtKB-KW"/>
</dbReference>
<dbReference type="AlphaFoldDB" id="A0A5J4KUQ3"/>